<dbReference type="AlphaFoldDB" id="A0A6C0DRM5"/>
<name>A0A6C0DRM5_9ZZZZ</name>
<evidence type="ECO:0000313" key="1">
    <source>
        <dbReference type="EMBL" id="QHT19596.1"/>
    </source>
</evidence>
<accession>A0A6C0DRM5</accession>
<organism evidence="1">
    <name type="scientific">viral metagenome</name>
    <dbReference type="NCBI Taxonomy" id="1070528"/>
    <lineage>
        <taxon>unclassified sequences</taxon>
        <taxon>metagenomes</taxon>
        <taxon>organismal metagenomes</taxon>
    </lineage>
</organism>
<protein>
    <recommendedName>
        <fullName evidence="2">GP-PDE domain-containing protein</fullName>
    </recommendedName>
</protein>
<evidence type="ECO:0008006" key="2">
    <source>
        <dbReference type="Google" id="ProtNLM"/>
    </source>
</evidence>
<reference evidence="1" key="1">
    <citation type="journal article" date="2020" name="Nature">
        <title>Giant virus diversity and host interactions through global metagenomics.</title>
        <authorList>
            <person name="Schulz F."/>
            <person name="Roux S."/>
            <person name="Paez-Espino D."/>
            <person name="Jungbluth S."/>
            <person name="Walsh D.A."/>
            <person name="Denef V.J."/>
            <person name="McMahon K.D."/>
            <person name="Konstantinidis K.T."/>
            <person name="Eloe-Fadrosh E.A."/>
            <person name="Kyrpides N.C."/>
            <person name="Woyke T."/>
        </authorList>
    </citation>
    <scope>NUCLEOTIDE SEQUENCE</scope>
    <source>
        <strain evidence="1">GVMAG-M-3300023174-5</strain>
    </source>
</reference>
<dbReference type="EMBL" id="MN739668">
    <property type="protein sequence ID" value="QHT19596.1"/>
    <property type="molecule type" value="Genomic_DNA"/>
</dbReference>
<dbReference type="SUPFAM" id="SSF51695">
    <property type="entry name" value="PLC-like phosphodiesterases"/>
    <property type="match status" value="1"/>
</dbReference>
<proteinExistence type="predicted"/>
<dbReference type="GO" id="GO:0008081">
    <property type="term" value="F:phosphoric diester hydrolase activity"/>
    <property type="evidence" value="ECO:0007669"/>
    <property type="project" value="InterPro"/>
</dbReference>
<sequence>MIYIAHRGNLNGPDPKNENNPEYLLQAISNGFYVETDLWLIDNELYLGHDKPDYKVDINFLLNIKEKLFCHCKNIEALHFLITNFNEIECFFHNEDECVLTSKNHIWNYPGIKLTPITICVMPEYVGQKIDRVCYGVCSDFVNNIKKCGHYK</sequence>
<dbReference type="InterPro" id="IPR017946">
    <property type="entry name" value="PLC-like_Pdiesterase_TIM-brl"/>
</dbReference>
<dbReference type="GO" id="GO:0006629">
    <property type="term" value="P:lipid metabolic process"/>
    <property type="evidence" value="ECO:0007669"/>
    <property type="project" value="InterPro"/>
</dbReference>